<accession>A0A0B6YKL8</accession>
<protein>
    <submittedName>
        <fullName evidence="1">Uncharacterized protein</fullName>
    </submittedName>
</protein>
<proteinExistence type="predicted"/>
<evidence type="ECO:0000313" key="1">
    <source>
        <dbReference type="EMBL" id="CEK56025.1"/>
    </source>
</evidence>
<feature type="non-terminal residue" evidence="1">
    <location>
        <position position="1"/>
    </location>
</feature>
<gene>
    <name evidence="1" type="primary">ORF26605</name>
</gene>
<organism evidence="1">
    <name type="scientific">Arion vulgaris</name>
    <dbReference type="NCBI Taxonomy" id="1028688"/>
    <lineage>
        <taxon>Eukaryota</taxon>
        <taxon>Metazoa</taxon>
        <taxon>Spiralia</taxon>
        <taxon>Lophotrochozoa</taxon>
        <taxon>Mollusca</taxon>
        <taxon>Gastropoda</taxon>
        <taxon>Heterobranchia</taxon>
        <taxon>Euthyneura</taxon>
        <taxon>Panpulmonata</taxon>
        <taxon>Eupulmonata</taxon>
        <taxon>Stylommatophora</taxon>
        <taxon>Helicina</taxon>
        <taxon>Arionoidea</taxon>
        <taxon>Arionidae</taxon>
        <taxon>Arion</taxon>
    </lineage>
</organism>
<reference evidence="1" key="1">
    <citation type="submission" date="2014-12" db="EMBL/GenBank/DDBJ databases">
        <title>Insight into the proteome of Arion vulgaris.</title>
        <authorList>
            <person name="Aradska J."/>
            <person name="Bulat T."/>
            <person name="Smidak R."/>
            <person name="Sarate P."/>
            <person name="Gangsoo J."/>
            <person name="Sialana F."/>
            <person name="Bilban M."/>
            <person name="Lubec G."/>
        </authorList>
    </citation>
    <scope>NUCLEOTIDE SEQUENCE</scope>
    <source>
        <tissue evidence="1">Skin</tissue>
    </source>
</reference>
<name>A0A0B6YKL8_9EUPU</name>
<sequence>NGKLLKVLVVPRKTTTHLQLLLATSCKGYAQIRILRTFWSEKKKNTLRKFAVS</sequence>
<dbReference type="AlphaFoldDB" id="A0A0B6YKL8"/>
<dbReference type="EMBL" id="HACG01009160">
    <property type="protein sequence ID" value="CEK56025.1"/>
    <property type="molecule type" value="Transcribed_RNA"/>
</dbReference>